<name>A0AAN9MG26_PHACN</name>
<organism evidence="1 2">
    <name type="scientific">Phaseolus coccineus</name>
    <name type="common">Scarlet runner bean</name>
    <name type="synonym">Phaseolus multiflorus</name>
    <dbReference type="NCBI Taxonomy" id="3886"/>
    <lineage>
        <taxon>Eukaryota</taxon>
        <taxon>Viridiplantae</taxon>
        <taxon>Streptophyta</taxon>
        <taxon>Embryophyta</taxon>
        <taxon>Tracheophyta</taxon>
        <taxon>Spermatophyta</taxon>
        <taxon>Magnoliopsida</taxon>
        <taxon>eudicotyledons</taxon>
        <taxon>Gunneridae</taxon>
        <taxon>Pentapetalae</taxon>
        <taxon>rosids</taxon>
        <taxon>fabids</taxon>
        <taxon>Fabales</taxon>
        <taxon>Fabaceae</taxon>
        <taxon>Papilionoideae</taxon>
        <taxon>50 kb inversion clade</taxon>
        <taxon>NPAAA clade</taxon>
        <taxon>indigoferoid/millettioid clade</taxon>
        <taxon>Phaseoleae</taxon>
        <taxon>Phaseolus</taxon>
    </lineage>
</organism>
<protein>
    <submittedName>
        <fullName evidence="1">Uncharacterized protein</fullName>
    </submittedName>
</protein>
<dbReference type="AlphaFoldDB" id="A0AAN9MG26"/>
<comment type="caution">
    <text evidence="1">The sequence shown here is derived from an EMBL/GenBank/DDBJ whole genome shotgun (WGS) entry which is preliminary data.</text>
</comment>
<keyword evidence="2" id="KW-1185">Reference proteome</keyword>
<reference evidence="1 2" key="1">
    <citation type="submission" date="2024-01" db="EMBL/GenBank/DDBJ databases">
        <title>The genomes of 5 underutilized Papilionoideae crops provide insights into root nodulation and disease resistanc.</title>
        <authorList>
            <person name="Jiang F."/>
        </authorList>
    </citation>
    <scope>NUCLEOTIDE SEQUENCE [LARGE SCALE GENOMIC DNA]</scope>
    <source>
        <strain evidence="1">JINMINGXINNONG_FW02</strain>
        <tissue evidence="1">Leaves</tissue>
    </source>
</reference>
<evidence type="ECO:0000313" key="2">
    <source>
        <dbReference type="Proteomes" id="UP001374584"/>
    </source>
</evidence>
<proteinExistence type="predicted"/>
<dbReference type="EMBL" id="JAYMYR010000007">
    <property type="protein sequence ID" value="KAK7352179.1"/>
    <property type="molecule type" value="Genomic_DNA"/>
</dbReference>
<evidence type="ECO:0000313" key="1">
    <source>
        <dbReference type="EMBL" id="KAK7352179.1"/>
    </source>
</evidence>
<gene>
    <name evidence="1" type="ORF">VNO80_17597</name>
</gene>
<accession>A0AAN9MG26</accession>
<sequence length="134" mass="14993">MFNGLDSSLLAKQLLARVLQYDNFDLVDPRLQKNYDADEMIVGVLEGVVSLSDLVGDVTLGHTTVHNWSNYLDYGANQDQQDFRSFDLALSSQKYSSSGYIEITSACGLTLLTVVHKHTDRHTKALTRNSNSFF</sequence>
<dbReference type="Proteomes" id="UP001374584">
    <property type="component" value="Unassembled WGS sequence"/>
</dbReference>